<gene>
    <name evidence="2" type="ORF">K8V56_15775</name>
</gene>
<protein>
    <submittedName>
        <fullName evidence="2">Uncharacterized protein</fullName>
    </submittedName>
</protein>
<reference evidence="2" key="2">
    <citation type="submission" date="2021-09" db="EMBL/GenBank/DDBJ databases">
        <authorList>
            <person name="Gilroy R."/>
        </authorList>
    </citation>
    <scope>NUCLEOTIDE SEQUENCE</scope>
    <source>
        <strain evidence="2">CHK171-7178</strain>
    </source>
</reference>
<feature type="transmembrane region" description="Helical" evidence="1">
    <location>
        <begin position="41"/>
        <end position="58"/>
    </location>
</feature>
<evidence type="ECO:0000313" key="2">
    <source>
        <dbReference type="EMBL" id="HJF33220.1"/>
    </source>
</evidence>
<dbReference type="AlphaFoldDB" id="A0A921KDZ9"/>
<dbReference type="Proteomes" id="UP000698173">
    <property type="component" value="Unassembled WGS sequence"/>
</dbReference>
<evidence type="ECO:0000256" key="1">
    <source>
        <dbReference type="SAM" id="Phobius"/>
    </source>
</evidence>
<reference evidence="2" key="1">
    <citation type="journal article" date="2021" name="PeerJ">
        <title>Extensive microbial diversity within the chicken gut microbiome revealed by metagenomics and culture.</title>
        <authorList>
            <person name="Gilroy R."/>
            <person name="Ravi A."/>
            <person name="Getino M."/>
            <person name="Pursley I."/>
            <person name="Horton D.L."/>
            <person name="Alikhan N.F."/>
            <person name="Baker D."/>
            <person name="Gharbi K."/>
            <person name="Hall N."/>
            <person name="Watson M."/>
            <person name="Adriaenssens E.M."/>
            <person name="Foster-Nyarko E."/>
            <person name="Jarju S."/>
            <person name="Secka A."/>
            <person name="Antonio M."/>
            <person name="Oren A."/>
            <person name="Chaudhuri R.R."/>
            <person name="La Ragione R."/>
            <person name="Hildebrand F."/>
            <person name="Pallen M.J."/>
        </authorList>
    </citation>
    <scope>NUCLEOTIDE SEQUENCE</scope>
    <source>
        <strain evidence="2">CHK171-7178</strain>
    </source>
</reference>
<comment type="caution">
    <text evidence="2">The sequence shown here is derived from an EMBL/GenBank/DDBJ whole genome shotgun (WGS) entry which is preliminary data.</text>
</comment>
<accession>A0A921KDZ9</accession>
<keyword evidence="1" id="KW-0812">Transmembrane</keyword>
<keyword evidence="1" id="KW-1133">Transmembrane helix</keyword>
<sequence length="268" mass="30314">MKEIYRKTSKVSFIGGIGAAIFGIIYYFYGYEGFAENGETLFGAGLFALLSIGAGFYFKSAHEKLNHGTISARDSMLNLEDLNELNFQRVPSLLPKMYNVDSDGNPLFTIEPAKGQLSRWLTIFALFEKGFIIPAHYEILDRSGQQIASFTIKDNVKRYELSLRKPDSTLMSTYSQYLSKSALKNRGILYQADGSVWRELEAKSMAGDIDVKDETGRMTVSYRLGIFPYALKPAFQSTAYHEHVRFGAHITSDEKLAYTMIFFLWLKG</sequence>
<keyword evidence="1" id="KW-0472">Membrane</keyword>
<evidence type="ECO:0000313" key="3">
    <source>
        <dbReference type="Proteomes" id="UP000698173"/>
    </source>
</evidence>
<feature type="transmembrane region" description="Helical" evidence="1">
    <location>
        <begin position="12"/>
        <end position="29"/>
    </location>
</feature>
<organism evidence="2 3">
    <name type="scientific">Sporosarcina psychrophila</name>
    <name type="common">Bacillus psychrophilus</name>
    <dbReference type="NCBI Taxonomy" id="1476"/>
    <lineage>
        <taxon>Bacteria</taxon>
        <taxon>Bacillati</taxon>
        <taxon>Bacillota</taxon>
        <taxon>Bacilli</taxon>
        <taxon>Bacillales</taxon>
        <taxon>Caryophanaceae</taxon>
        <taxon>Sporosarcina</taxon>
    </lineage>
</organism>
<proteinExistence type="predicted"/>
<name>A0A921KDZ9_SPOPS</name>
<dbReference type="EMBL" id="DYWT01000247">
    <property type="protein sequence ID" value="HJF33220.1"/>
    <property type="molecule type" value="Genomic_DNA"/>
</dbReference>